<name>A0A0F9IAR2_9ZZZZ</name>
<dbReference type="EMBL" id="LAZR01012872">
    <property type="protein sequence ID" value="KKM24691.1"/>
    <property type="molecule type" value="Genomic_DNA"/>
</dbReference>
<accession>A0A0F9IAR2</accession>
<feature type="compositionally biased region" description="Acidic residues" evidence="1">
    <location>
        <begin position="29"/>
        <end position="39"/>
    </location>
</feature>
<dbReference type="AlphaFoldDB" id="A0A0F9IAR2"/>
<feature type="compositionally biased region" description="Basic and acidic residues" evidence="1">
    <location>
        <begin position="8"/>
        <end position="21"/>
    </location>
</feature>
<organism evidence="2">
    <name type="scientific">marine sediment metagenome</name>
    <dbReference type="NCBI Taxonomy" id="412755"/>
    <lineage>
        <taxon>unclassified sequences</taxon>
        <taxon>metagenomes</taxon>
        <taxon>ecological metagenomes</taxon>
    </lineage>
</organism>
<feature type="region of interest" description="Disordered" evidence="1">
    <location>
        <begin position="1"/>
        <end position="74"/>
    </location>
</feature>
<reference evidence="2" key="1">
    <citation type="journal article" date="2015" name="Nature">
        <title>Complex archaea that bridge the gap between prokaryotes and eukaryotes.</title>
        <authorList>
            <person name="Spang A."/>
            <person name="Saw J.H."/>
            <person name="Jorgensen S.L."/>
            <person name="Zaremba-Niedzwiedzka K."/>
            <person name="Martijn J."/>
            <person name="Lind A.E."/>
            <person name="van Eijk R."/>
            <person name="Schleper C."/>
            <person name="Guy L."/>
            <person name="Ettema T.J."/>
        </authorList>
    </citation>
    <scope>NUCLEOTIDE SEQUENCE</scope>
</reference>
<sequence length="74" mass="7935">MANKRRYKGFDYHARDPKPEQGDQVDTIDPPEEEPDADGSPEAGIEVGGEAQGTEGEGEESPRRKGFGSGESEG</sequence>
<protein>
    <submittedName>
        <fullName evidence="2">Uncharacterized protein</fullName>
    </submittedName>
</protein>
<evidence type="ECO:0000256" key="1">
    <source>
        <dbReference type="SAM" id="MobiDB-lite"/>
    </source>
</evidence>
<comment type="caution">
    <text evidence="2">The sequence shown here is derived from an EMBL/GenBank/DDBJ whole genome shotgun (WGS) entry which is preliminary data.</text>
</comment>
<proteinExistence type="predicted"/>
<gene>
    <name evidence="2" type="ORF">LCGC14_1602620</name>
</gene>
<evidence type="ECO:0000313" key="2">
    <source>
        <dbReference type="EMBL" id="KKM24691.1"/>
    </source>
</evidence>